<feature type="transmembrane region" description="Helical" evidence="1">
    <location>
        <begin position="182"/>
        <end position="205"/>
    </location>
</feature>
<evidence type="ECO:0000313" key="3">
    <source>
        <dbReference type="Proteomes" id="UP000664658"/>
    </source>
</evidence>
<dbReference type="AlphaFoldDB" id="A0A8I1WBS1"/>
<dbReference type="RefSeq" id="WP_207542767.1">
    <property type="nucleotide sequence ID" value="NZ_JAFNAA010000035.1"/>
</dbReference>
<proteinExistence type="predicted"/>
<evidence type="ECO:0000256" key="1">
    <source>
        <dbReference type="SAM" id="Phobius"/>
    </source>
</evidence>
<gene>
    <name evidence="2" type="ORF">J2R62_16710</name>
</gene>
<feature type="transmembrane region" description="Helical" evidence="1">
    <location>
        <begin position="35"/>
        <end position="54"/>
    </location>
</feature>
<evidence type="ECO:0000313" key="2">
    <source>
        <dbReference type="EMBL" id="MBO1109820.1"/>
    </source>
</evidence>
<protein>
    <submittedName>
        <fullName evidence="2">Uncharacterized protein</fullName>
    </submittedName>
</protein>
<dbReference type="EMBL" id="JAFNAA010000035">
    <property type="protein sequence ID" value="MBO1109820.1"/>
    <property type="molecule type" value="Genomic_DNA"/>
</dbReference>
<reference evidence="2" key="1">
    <citation type="submission" date="2021-03" db="EMBL/GenBank/DDBJ databases">
        <title>Plesiomonas shigelloides zfcc0051, isolated from zebrafish feces.</title>
        <authorList>
            <person name="Vanderhoek Z."/>
            <person name="Gaulke C."/>
        </authorList>
    </citation>
    <scope>NUCLEOTIDE SEQUENCE</scope>
    <source>
        <strain evidence="2">Zfcc0051</strain>
    </source>
</reference>
<feature type="transmembrane region" description="Helical" evidence="1">
    <location>
        <begin position="66"/>
        <end position="86"/>
    </location>
</feature>
<keyword evidence="1" id="KW-0472">Membrane</keyword>
<dbReference type="Proteomes" id="UP000664658">
    <property type="component" value="Unassembled WGS sequence"/>
</dbReference>
<name>A0A8I1WBS1_PLESH</name>
<organism evidence="2 3">
    <name type="scientific">Plesiomonas shigelloides</name>
    <name type="common">Aeromonas shigelloides</name>
    <dbReference type="NCBI Taxonomy" id="703"/>
    <lineage>
        <taxon>Bacteria</taxon>
        <taxon>Pseudomonadati</taxon>
        <taxon>Pseudomonadota</taxon>
        <taxon>Gammaproteobacteria</taxon>
        <taxon>Enterobacterales</taxon>
        <taxon>Enterobacteriaceae</taxon>
        <taxon>Plesiomonas</taxon>
    </lineage>
</organism>
<comment type="caution">
    <text evidence="2">The sequence shown here is derived from an EMBL/GenBank/DDBJ whole genome shotgun (WGS) entry which is preliminary data.</text>
</comment>
<keyword evidence="1" id="KW-1133">Transmembrane helix</keyword>
<accession>A0A8I1WBS1</accession>
<sequence length="231" mass="26020">MGTIRTKELFSIVKEINNTQSASIEQKNSTKLQRILVKFGILPPVAASLILLTICSQMEKPLMPLLVIALVSLCISYISIIASMMLDMFSNRKTIKQIFKNPLALITLKVENRANTDITIYRKLLQFSLEELRYLQMELSAEINAFTKQTHLISGSIEKIGLIPGVLSLVVIWNKLPNQQTGWILGIALSIPCLQFFSICMLTLLSRFERTIKIIDIAILQKNTQKTVIGK</sequence>
<feature type="transmembrane region" description="Helical" evidence="1">
    <location>
        <begin position="160"/>
        <end position="176"/>
    </location>
</feature>
<keyword evidence="1" id="KW-0812">Transmembrane</keyword>